<name>A0ABU6DCT6_9BACL</name>
<gene>
    <name evidence="1" type="ORF">P5G65_12430</name>
</gene>
<proteinExistence type="predicted"/>
<evidence type="ECO:0000313" key="1">
    <source>
        <dbReference type="EMBL" id="MEB4794706.1"/>
    </source>
</evidence>
<comment type="caution">
    <text evidence="1">The sequence shown here is derived from an EMBL/GenBank/DDBJ whole genome shotgun (WGS) entry which is preliminary data.</text>
</comment>
<reference evidence="1 2" key="1">
    <citation type="submission" date="2023-03" db="EMBL/GenBank/DDBJ databases">
        <title>Bacillus Genome Sequencing.</title>
        <authorList>
            <person name="Dunlap C."/>
        </authorList>
    </citation>
    <scope>NUCLEOTIDE SEQUENCE [LARGE SCALE GENOMIC DNA]</scope>
    <source>
        <strain evidence="1 2">NRS-1351</strain>
    </source>
</reference>
<protein>
    <submittedName>
        <fullName evidence="1">Uncharacterized protein</fullName>
    </submittedName>
</protein>
<dbReference type="Proteomes" id="UP001355653">
    <property type="component" value="Unassembled WGS sequence"/>
</dbReference>
<keyword evidence="2" id="KW-1185">Reference proteome</keyword>
<dbReference type="EMBL" id="JAROBY010000017">
    <property type="protein sequence ID" value="MEB4794706.1"/>
    <property type="molecule type" value="Genomic_DNA"/>
</dbReference>
<dbReference type="RefSeq" id="WP_246069283.1">
    <property type="nucleotide sequence ID" value="NZ_JAROBY010000017.1"/>
</dbReference>
<sequence>MEMKWLAYRIYPKPFGTTYPYIDLMNKAIVEKLFDYCQILEAMISREGWNFLINYHGYQVLY</sequence>
<accession>A0ABU6DCT6</accession>
<organism evidence="1 2">
    <name type="scientific">Paenibacillus chondroitinus</name>
    <dbReference type="NCBI Taxonomy" id="59842"/>
    <lineage>
        <taxon>Bacteria</taxon>
        <taxon>Bacillati</taxon>
        <taxon>Bacillota</taxon>
        <taxon>Bacilli</taxon>
        <taxon>Bacillales</taxon>
        <taxon>Paenibacillaceae</taxon>
        <taxon>Paenibacillus</taxon>
    </lineage>
</organism>
<evidence type="ECO:0000313" key="2">
    <source>
        <dbReference type="Proteomes" id="UP001355653"/>
    </source>
</evidence>